<organism evidence="2 3">
    <name type="scientific">Dissulfurispira thermophila</name>
    <dbReference type="NCBI Taxonomy" id="2715679"/>
    <lineage>
        <taxon>Bacteria</taxon>
        <taxon>Pseudomonadati</taxon>
        <taxon>Nitrospirota</taxon>
        <taxon>Thermodesulfovibrionia</taxon>
        <taxon>Thermodesulfovibrionales</taxon>
        <taxon>Dissulfurispiraceae</taxon>
        <taxon>Dissulfurispira</taxon>
    </lineage>
</organism>
<dbReference type="InterPro" id="IPR002491">
    <property type="entry name" value="ABC_transptr_periplasmic_BD"/>
</dbReference>
<dbReference type="EMBL" id="AP022873">
    <property type="protein sequence ID" value="BCB95945.1"/>
    <property type="molecule type" value="Genomic_DNA"/>
</dbReference>
<accession>A0A7G1GZL8</accession>
<dbReference type="Pfam" id="PF01497">
    <property type="entry name" value="Peripla_BP_2"/>
    <property type="match status" value="1"/>
</dbReference>
<dbReference type="PROSITE" id="PS50983">
    <property type="entry name" value="FE_B12_PBP"/>
    <property type="match status" value="1"/>
</dbReference>
<dbReference type="PANTHER" id="PTHR30535:SF33">
    <property type="entry name" value="PERIPLASMIC BINDING PROTEIN"/>
    <property type="match status" value="1"/>
</dbReference>
<keyword evidence="3" id="KW-1185">Reference proteome</keyword>
<evidence type="ECO:0000259" key="1">
    <source>
        <dbReference type="PROSITE" id="PS50983"/>
    </source>
</evidence>
<dbReference type="PANTHER" id="PTHR30535">
    <property type="entry name" value="VITAMIN B12-BINDING PROTEIN"/>
    <property type="match status" value="1"/>
</dbReference>
<evidence type="ECO:0000313" key="2">
    <source>
        <dbReference type="EMBL" id="BCB95945.1"/>
    </source>
</evidence>
<protein>
    <submittedName>
        <fullName evidence="2">ABC transporter substrate-binding protein</fullName>
    </submittedName>
</protein>
<dbReference type="AlphaFoldDB" id="A0A7G1GZL8"/>
<dbReference type="Gene3D" id="3.40.50.1980">
    <property type="entry name" value="Nitrogenase molybdenum iron protein domain"/>
    <property type="match status" value="2"/>
</dbReference>
<name>A0A7G1GZL8_9BACT</name>
<evidence type="ECO:0000313" key="3">
    <source>
        <dbReference type="Proteomes" id="UP000516360"/>
    </source>
</evidence>
<proteinExistence type="predicted"/>
<dbReference type="KEGG" id="dtp:JZK55_08670"/>
<feature type="domain" description="Fe/B12 periplasmic-binding" evidence="1">
    <location>
        <begin position="41"/>
        <end position="301"/>
    </location>
</feature>
<dbReference type="SUPFAM" id="SSF53807">
    <property type="entry name" value="Helical backbone' metal receptor"/>
    <property type="match status" value="1"/>
</dbReference>
<reference evidence="2 3" key="1">
    <citation type="submission" date="2020-03" db="EMBL/GenBank/DDBJ databases">
        <title>Complete genome sequences of two sulfur-disproportionating bacterial strains T55J and Mzg5.</title>
        <authorList>
            <person name="Umezawa K."/>
            <person name="Kojima H."/>
            <person name="Kato Y."/>
            <person name="Fukui M."/>
        </authorList>
    </citation>
    <scope>NUCLEOTIDE SEQUENCE [LARGE SCALE GENOMIC DNA]</scope>
    <source>
        <strain evidence="2 3">T55J</strain>
    </source>
</reference>
<gene>
    <name evidence="2" type="ORF">JZK55_08670</name>
</gene>
<sequence>MTRKILLFIALFILVLAVSIQAASITYKDKLGRVVNISVPVKRAVFFETYEILALLDVWDKIVGIGSYAYDNDLINAVKPNIRNIPTAGSGGGQINIEVLLKQKPDVVIAWTWKPENIKFMEEKGLKVIGVYPESLDELYDVMRLHGKLFNRQKKVDFAIKEMQKIFSLIKERSSQIPQDSKKKVLWIGGKPTSVACGIGITNDIFRIIGGINQAGHIPQRNADVSIEQIIAWNPDVIFIWGNAKYQAKDILYNPQWRHIRAVRDGNVYKSPQWSTWSPRLAIVALWMAIKTYPEHFNDIDFERIAEDFYKKVYSISYSQVKQIEN</sequence>
<dbReference type="RefSeq" id="WP_203473408.1">
    <property type="nucleotide sequence ID" value="NZ_AP022873.1"/>
</dbReference>
<dbReference type="InterPro" id="IPR050902">
    <property type="entry name" value="ABC_Transporter_SBP"/>
</dbReference>
<dbReference type="Proteomes" id="UP000516360">
    <property type="component" value="Chromosome"/>
</dbReference>